<dbReference type="InterPro" id="IPR021353">
    <property type="entry name" value="DUF2972"/>
</dbReference>
<evidence type="ECO:0000313" key="2">
    <source>
        <dbReference type="EMBL" id="EEO23759.1"/>
    </source>
</evidence>
<accession>C3XFH0</accession>
<feature type="transmembrane region" description="Helical" evidence="1">
    <location>
        <begin position="20"/>
        <end position="37"/>
    </location>
</feature>
<dbReference type="eggNOG" id="ENOG5031U5C">
    <property type="taxonomic scope" value="Bacteria"/>
</dbReference>
<evidence type="ECO:0000313" key="3">
    <source>
        <dbReference type="Proteomes" id="UP000005085"/>
    </source>
</evidence>
<dbReference type="RefSeq" id="WP_005217951.1">
    <property type="nucleotide sequence ID" value="NZ_KI392040.1"/>
</dbReference>
<keyword evidence="1" id="KW-0812">Transmembrane</keyword>
<dbReference type="HOGENOM" id="CLU_036382_0_0_7"/>
<evidence type="ECO:0000256" key="1">
    <source>
        <dbReference type="SAM" id="Phobius"/>
    </source>
</evidence>
<dbReference type="Proteomes" id="UP000005085">
    <property type="component" value="Unassembled WGS sequence"/>
</dbReference>
<name>C3XFH0_9HELI</name>
<proteinExistence type="predicted"/>
<dbReference type="EMBL" id="ACDN02000064">
    <property type="protein sequence ID" value="EEO23759.1"/>
    <property type="molecule type" value="Genomic_DNA"/>
</dbReference>
<sequence>MGLKDSKKVKRILAKCRKTFFPLNIHLFLSLYPKIMLNKKELRQFKLMSNNLEETYKNVLLDSPFFFAKTLKAHIAWLNSSEFKSKYGENPYITPPPPISDCNPKTQYFPLLNPTLFDYEKTQSSIAYHYNMPLPRYYNFIYMATYGAGYQAMKKFFEYCGVCVAELWTGNIEPQLEYEHFYNTLVNNREKYCIIYLSGRNLYGREKLFSLIDSHVPLLIIARDPISIYRPIVNHLGEREYQYECTLKTDYRIFLDSIRYWINPTAPSLDALESEESCDENGVTALSIQRRAKALKHVSKIQYIAFNEILETQAFATFQRLAKEYGFTPPKERDIFEAKVNGGMLLGLLPRVLIVRECDMPFMFRGQENENLAIKDSKDSHMDNEVEYRIIITTPQIQSLDNYVDISKNLNIAIPFQNLYLLMTKDSFAKLQTKQELFKATREYLQGFLKELENRANIENNKRLDENDILERFRQDSILAMKYKKIFDKELAHIKENRPDIVASWDYYQGFERICENIESNI</sequence>
<dbReference type="AlphaFoldDB" id="C3XFH0"/>
<keyword evidence="3" id="KW-1185">Reference proteome</keyword>
<evidence type="ECO:0008006" key="4">
    <source>
        <dbReference type="Google" id="ProtNLM"/>
    </source>
</evidence>
<comment type="caution">
    <text evidence="2">The sequence shown here is derived from an EMBL/GenBank/DDBJ whole genome shotgun (WGS) entry which is preliminary data.</text>
</comment>
<protein>
    <recommendedName>
        <fullName evidence="4">DUF2972 domain-containing protein</fullName>
    </recommendedName>
</protein>
<reference evidence="2 3" key="1">
    <citation type="journal article" date="2014" name="Genome Announc.">
        <title>Draft genome sequences of six enterohepatic helicobacter species isolated from humans and one from rhesus macaques.</title>
        <authorList>
            <person name="Shen Z."/>
            <person name="Sheh A."/>
            <person name="Young S.K."/>
            <person name="Abouelliel A."/>
            <person name="Ward D.V."/>
            <person name="Earl A.M."/>
            <person name="Fox J.G."/>
        </authorList>
    </citation>
    <scope>NUCLEOTIDE SEQUENCE [LARGE SCALE GENOMIC DNA]</scope>
    <source>
        <strain evidence="2 3">ATCC 43879</strain>
    </source>
</reference>
<organism evidence="2 3">
    <name type="scientific">Helicobacter bilis ATCC 43879</name>
    <dbReference type="NCBI Taxonomy" id="613026"/>
    <lineage>
        <taxon>Bacteria</taxon>
        <taxon>Pseudomonadati</taxon>
        <taxon>Campylobacterota</taxon>
        <taxon>Epsilonproteobacteria</taxon>
        <taxon>Campylobacterales</taxon>
        <taxon>Helicobacteraceae</taxon>
        <taxon>Helicobacter</taxon>
    </lineage>
</organism>
<keyword evidence="1" id="KW-1133">Transmembrane helix</keyword>
<keyword evidence="1" id="KW-0472">Membrane</keyword>
<gene>
    <name evidence="2" type="ORF">HRAG_00816</name>
</gene>
<dbReference type="Pfam" id="PF11186">
    <property type="entry name" value="DUF2972"/>
    <property type="match status" value="1"/>
</dbReference>